<name>A0A8K0UKB1_9AGAR</name>
<dbReference type="InterPro" id="IPR036908">
    <property type="entry name" value="RlpA-like_sf"/>
</dbReference>
<feature type="chain" id="PRO_5035467215" evidence="2">
    <location>
        <begin position="22"/>
        <end position="160"/>
    </location>
</feature>
<protein>
    <submittedName>
        <fullName evidence="4">RlpA-like double-psi beta-barrel-protein domain-containing protein-containing protein</fullName>
    </submittedName>
</protein>
<dbReference type="EMBL" id="JAEVFJ010000022">
    <property type="protein sequence ID" value="KAH8096769.1"/>
    <property type="molecule type" value="Genomic_DNA"/>
</dbReference>
<comment type="caution">
    <text evidence="4">The sequence shown here is derived from an EMBL/GenBank/DDBJ whole genome shotgun (WGS) entry which is preliminary data.</text>
</comment>
<dbReference type="CDD" id="cd22191">
    <property type="entry name" value="DPBB_RlpA_EXP_N-like"/>
    <property type="match status" value="1"/>
</dbReference>
<evidence type="ECO:0000256" key="2">
    <source>
        <dbReference type="SAM" id="SignalP"/>
    </source>
</evidence>
<proteinExistence type="predicted"/>
<evidence type="ECO:0000313" key="5">
    <source>
        <dbReference type="Proteomes" id="UP000813824"/>
    </source>
</evidence>
<dbReference type="InterPro" id="IPR009009">
    <property type="entry name" value="RlpA-like_DPBB"/>
</dbReference>
<sequence>MQPFISLALITLLAISTNGLAVTSSRALQTGSYLESDDARLSVTAEPRDVSSILAPGPVNTGGFATFFNQNGQVGACGQINPDSALISAISIDRFGTFPSPLCGKKIEVTNVNNGKTVTVTIADECVTCPNSNSMDLSIGAFDSIALRQDGQIPIAWRFL</sequence>
<accession>A0A8K0UKB1</accession>
<feature type="domain" description="RlpA-like protein double-psi beta-barrel" evidence="3">
    <location>
        <begin position="63"/>
        <end position="156"/>
    </location>
</feature>
<dbReference type="PANTHER" id="PTHR31836:SF24">
    <property type="entry name" value="RLPA-LIKE PROTEIN DOUBLE-PSI BETA-BARREL DOMAIN-CONTAINING PROTEIN"/>
    <property type="match status" value="1"/>
</dbReference>
<dbReference type="Pfam" id="PF03330">
    <property type="entry name" value="DPBB_1"/>
    <property type="match status" value="1"/>
</dbReference>
<dbReference type="Proteomes" id="UP000813824">
    <property type="component" value="Unassembled WGS sequence"/>
</dbReference>
<keyword evidence="1 2" id="KW-0732">Signal</keyword>
<evidence type="ECO:0000313" key="4">
    <source>
        <dbReference type="EMBL" id="KAH8096769.1"/>
    </source>
</evidence>
<reference evidence="4" key="1">
    <citation type="journal article" date="2021" name="New Phytol.">
        <title>Evolutionary innovations through gain and loss of genes in the ectomycorrhizal Boletales.</title>
        <authorList>
            <person name="Wu G."/>
            <person name="Miyauchi S."/>
            <person name="Morin E."/>
            <person name="Kuo A."/>
            <person name="Drula E."/>
            <person name="Varga T."/>
            <person name="Kohler A."/>
            <person name="Feng B."/>
            <person name="Cao Y."/>
            <person name="Lipzen A."/>
            <person name="Daum C."/>
            <person name="Hundley H."/>
            <person name="Pangilinan J."/>
            <person name="Johnson J."/>
            <person name="Barry K."/>
            <person name="LaButti K."/>
            <person name="Ng V."/>
            <person name="Ahrendt S."/>
            <person name="Min B."/>
            <person name="Choi I.G."/>
            <person name="Park H."/>
            <person name="Plett J.M."/>
            <person name="Magnuson J."/>
            <person name="Spatafora J.W."/>
            <person name="Nagy L.G."/>
            <person name="Henrissat B."/>
            <person name="Grigoriev I.V."/>
            <person name="Yang Z.L."/>
            <person name="Xu J."/>
            <person name="Martin F.M."/>
        </authorList>
    </citation>
    <scope>NUCLEOTIDE SEQUENCE</scope>
    <source>
        <strain evidence="4">KKN 215</strain>
    </source>
</reference>
<dbReference type="PANTHER" id="PTHR31836">
    <property type="match status" value="1"/>
</dbReference>
<dbReference type="OrthoDB" id="623670at2759"/>
<feature type="signal peptide" evidence="2">
    <location>
        <begin position="1"/>
        <end position="21"/>
    </location>
</feature>
<dbReference type="InterPro" id="IPR051477">
    <property type="entry name" value="Expansin_CellWall"/>
</dbReference>
<evidence type="ECO:0000256" key="1">
    <source>
        <dbReference type="ARBA" id="ARBA00022729"/>
    </source>
</evidence>
<dbReference type="Gene3D" id="2.40.40.10">
    <property type="entry name" value="RlpA-like domain"/>
    <property type="match status" value="1"/>
</dbReference>
<evidence type="ECO:0000259" key="3">
    <source>
        <dbReference type="Pfam" id="PF03330"/>
    </source>
</evidence>
<dbReference type="AlphaFoldDB" id="A0A8K0UKB1"/>
<keyword evidence="5" id="KW-1185">Reference proteome</keyword>
<dbReference type="SUPFAM" id="SSF50685">
    <property type="entry name" value="Barwin-like endoglucanases"/>
    <property type="match status" value="1"/>
</dbReference>
<gene>
    <name evidence="4" type="ORF">BXZ70DRAFT_314343</name>
</gene>
<organism evidence="4 5">
    <name type="scientific">Cristinia sonorae</name>
    <dbReference type="NCBI Taxonomy" id="1940300"/>
    <lineage>
        <taxon>Eukaryota</taxon>
        <taxon>Fungi</taxon>
        <taxon>Dikarya</taxon>
        <taxon>Basidiomycota</taxon>
        <taxon>Agaricomycotina</taxon>
        <taxon>Agaricomycetes</taxon>
        <taxon>Agaricomycetidae</taxon>
        <taxon>Agaricales</taxon>
        <taxon>Pleurotineae</taxon>
        <taxon>Stephanosporaceae</taxon>
        <taxon>Cristinia</taxon>
    </lineage>
</organism>